<keyword evidence="2" id="KW-1185">Reference proteome</keyword>
<dbReference type="EMBL" id="BGPR01002212">
    <property type="protein sequence ID" value="GBM69763.1"/>
    <property type="molecule type" value="Genomic_DNA"/>
</dbReference>
<protein>
    <submittedName>
        <fullName evidence="1">Uncharacterized protein</fullName>
    </submittedName>
</protein>
<evidence type="ECO:0000313" key="2">
    <source>
        <dbReference type="Proteomes" id="UP000499080"/>
    </source>
</evidence>
<comment type="caution">
    <text evidence="1">The sequence shown here is derived from an EMBL/GenBank/DDBJ whole genome shotgun (WGS) entry which is preliminary data.</text>
</comment>
<dbReference type="AlphaFoldDB" id="A0A4Y2HWT8"/>
<organism evidence="1 2">
    <name type="scientific">Araneus ventricosus</name>
    <name type="common">Orbweaver spider</name>
    <name type="synonym">Epeira ventricosa</name>
    <dbReference type="NCBI Taxonomy" id="182803"/>
    <lineage>
        <taxon>Eukaryota</taxon>
        <taxon>Metazoa</taxon>
        <taxon>Ecdysozoa</taxon>
        <taxon>Arthropoda</taxon>
        <taxon>Chelicerata</taxon>
        <taxon>Arachnida</taxon>
        <taxon>Araneae</taxon>
        <taxon>Araneomorphae</taxon>
        <taxon>Entelegynae</taxon>
        <taxon>Araneoidea</taxon>
        <taxon>Araneidae</taxon>
        <taxon>Araneus</taxon>
    </lineage>
</organism>
<gene>
    <name evidence="1" type="ORF">AVEN_217367_1</name>
</gene>
<dbReference type="Proteomes" id="UP000499080">
    <property type="component" value="Unassembled WGS sequence"/>
</dbReference>
<proteinExistence type="predicted"/>
<name>A0A4Y2HWT8_ARAVE</name>
<evidence type="ECO:0000313" key="1">
    <source>
        <dbReference type="EMBL" id="GBM69763.1"/>
    </source>
</evidence>
<reference evidence="1 2" key="1">
    <citation type="journal article" date="2019" name="Sci. Rep.">
        <title>Orb-weaving spider Araneus ventricosus genome elucidates the spidroin gene catalogue.</title>
        <authorList>
            <person name="Kono N."/>
            <person name="Nakamura H."/>
            <person name="Ohtoshi R."/>
            <person name="Moran D.A.P."/>
            <person name="Shinohara A."/>
            <person name="Yoshida Y."/>
            <person name="Fujiwara M."/>
            <person name="Mori M."/>
            <person name="Tomita M."/>
            <person name="Arakawa K."/>
        </authorList>
    </citation>
    <scope>NUCLEOTIDE SEQUENCE [LARGE SCALE GENOMIC DNA]</scope>
</reference>
<sequence length="196" mass="21311">MCADASSTTSTMTLTCSHAETGGGTAAAFCFQNFLVVCSWEIQIDIQDDFATFYITPESSTPPLSRVCGFQLKIYENPSCNTLTTCPAFAIRGGRVIQFTPDATAGRGNSSVAVVLFQHGAREGPWRRNGIASEPEDFGIIRSRIIPVSFGSGGFRYDSEQKDSDIIRSRSIPVLFGAGGFQVRNRIQSSAMLWAW</sequence>
<accession>A0A4Y2HWT8</accession>